<gene>
    <name evidence="2" type="ORF">LENED_008173</name>
</gene>
<keyword evidence="3" id="KW-1185">Reference proteome</keyword>
<accession>A0A1Q3EGD7</accession>
<dbReference type="Proteomes" id="UP000188533">
    <property type="component" value="Unassembled WGS sequence"/>
</dbReference>
<reference evidence="2 3" key="1">
    <citation type="submission" date="2016-08" db="EMBL/GenBank/DDBJ databases">
        <authorList>
            <consortium name="Lentinula edodes genome sequencing consortium"/>
            <person name="Sakamoto Y."/>
            <person name="Nakade K."/>
            <person name="Sato S."/>
            <person name="Yoshida Y."/>
            <person name="Miyazaki K."/>
            <person name="Natsume S."/>
            <person name="Konno N."/>
        </authorList>
    </citation>
    <scope>NUCLEOTIDE SEQUENCE [LARGE SCALE GENOMIC DNA]</scope>
    <source>
        <strain evidence="2 3">NBRC 111202</strain>
    </source>
</reference>
<evidence type="ECO:0000256" key="1">
    <source>
        <dbReference type="SAM" id="MobiDB-lite"/>
    </source>
</evidence>
<organism evidence="2 3">
    <name type="scientific">Lentinula edodes</name>
    <name type="common">Shiitake mushroom</name>
    <name type="synonym">Lentinus edodes</name>
    <dbReference type="NCBI Taxonomy" id="5353"/>
    <lineage>
        <taxon>Eukaryota</taxon>
        <taxon>Fungi</taxon>
        <taxon>Dikarya</taxon>
        <taxon>Basidiomycota</taxon>
        <taxon>Agaricomycotina</taxon>
        <taxon>Agaricomycetes</taxon>
        <taxon>Agaricomycetidae</taxon>
        <taxon>Agaricales</taxon>
        <taxon>Marasmiineae</taxon>
        <taxon>Omphalotaceae</taxon>
        <taxon>Lentinula</taxon>
    </lineage>
</organism>
<dbReference type="EMBL" id="BDGU01000315">
    <property type="protein sequence ID" value="GAW06262.1"/>
    <property type="molecule type" value="Genomic_DNA"/>
</dbReference>
<feature type="region of interest" description="Disordered" evidence="1">
    <location>
        <begin position="27"/>
        <end position="50"/>
    </location>
</feature>
<proteinExistence type="predicted"/>
<comment type="caution">
    <text evidence="2">The sequence shown here is derived from an EMBL/GenBank/DDBJ whole genome shotgun (WGS) entry which is preliminary data.</text>
</comment>
<evidence type="ECO:0000313" key="2">
    <source>
        <dbReference type="EMBL" id="GAW06262.1"/>
    </source>
</evidence>
<protein>
    <submittedName>
        <fullName evidence="2">Uncharacterized protein</fullName>
    </submittedName>
</protein>
<reference evidence="2 3" key="2">
    <citation type="submission" date="2017-02" db="EMBL/GenBank/DDBJ databases">
        <title>A genome survey and senescence transcriptome analysis in Lentinula edodes.</title>
        <authorList>
            <person name="Sakamoto Y."/>
            <person name="Nakade K."/>
            <person name="Sato S."/>
            <person name="Yoshida Y."/>
            <person name="Miyazaki K."/>
            <person name="Natsume S."/>
            <person name="Konno N."/>
        </authorList>
    </citation>
    <scope>NUCLEOTIDE SEQUENCE [LARGE SCALE GENOMIC DNA]</scope>
    <source>
        <strain evidence="2 3">NBRC 111202</strain>
    </source>
</reference>
<name>A0A1Q3EGD7_LENED</name>
<feature type="compositionally biased region" description="Basic and acidic residues" evidence="1">
    <location>
        <begin position="37"/>
        <end position="50"/>
    </location>
</feature>
<sequence length="124" mass="14298">MFTNPTTAKSQASEAEEPQVALREFISRTPNNNYTFDSERDAPQSEICRDDPKDHECITLQMNSKQMFAAMQSLGFYLIRRPNCTEILNASNNPDAKPKKYKKIGEGEEVKTRMILKDMMNIFR</sequence>
<dbReference type="AlphaFoldDB" id="A0A1Q3EGD7"/>
<evidence type="ECO:0000313" key="3">
    <source>
        <dbReference type="Proteomes" id="UP000188533"/>
    </source>
</evidence>